<protein>
    <submittedName>
        <fullName evidence="2">Uncharacterized protein</fullName>
    </submittedName>
</protein>
<name>A0A9X2TB88_9BACT</name>
<keyword evidence="1" id="KW-0472">Membrane</keyword>
<feature type="transmembrane region" description="Helical" evidence="1">
    <location>
        <begin position="23"/>
        <end position="42"/>
    </location>
</feature>
<evidence type="ECO:0000256" key="1">
    <source>
        <dbReference type="SAM" id="Phobius"/>
    </source>
</evidence>
<keyword evidence="1" id="KW-1133">Transmembrane helix</keyword>
<feature type="transmembrane region" description="Helical" evidence="1">
    <location>
        <begin position="77"/>
        <end position="97"/>
    </location>
</feature>
<accession>A0A9X2TB88</accession>
<keyword evidence="1" id="KW-0812">Transmembrane</keyword>
<dbReference type="EMBL" id="JANUAU010000003">
    <property type="protein sequence ID" value="MCS3677188.1"/>
    <property type="molecule type" value="Genomic_DNA"/>
</dbReference>
<evidence type="ECO:0000313" key="2">
    <source>
        <dbReference type="EMBL" id="MCS3677188.1"/>
    </source>
</evidence>
<evidence type="ECO:0000313" key="3">
    <source>
        <dbReference type="Proteomes" id="UP001155027"/>
    </source>
</evidence>
<reference evidence="2" key="1">
    <citation type="submission" date="2022-08" db="EMBL/GenBank/DDBJ databases">
        <title>Genomic Encyclopedia of Type Strains, Phase V (KMG-V): Genome sequencing to study the core and pangenomes of soil and plant-associated prokaryotes.</title>
        <authorList>
            <person name="Whitman W."/>
        </authorList>
    </citation>
    <scope>NUCLEOTIDE SEQUENCE</scope>
    <source>
        <strain evidence="2">0</strain>
    </source>
</reference>
<gene>
    <name evidence="2" type="ORF">GGP71_001104</name>
</gene>
<sequence>MADSIPEWHEIDFWSSHPINGPALWAIGALMAGVVGVSVWGGDYWGAEMVWGIGIGSGCFVWARMREQWGAEASGWRYAGFGAFGLVTLVQIVRLILF</sequence>
<dbReference type="RefSeq" id="WP_259079725.1">
    <property type="nucleotide sequence ID" value="NZ_JANUAU010000003.1"/>
</dbReference>
<proteinExistence type="predicted"/>
<organism evidence="2 3">
    <name type="scientific">Salinibacter ruber</name>
    <dbReference type="NCBI Taxonomy" id="146919"/>
    <lineage>
        <taxon>Bacteria</taxon>
        <taxon>Pseudomonadati</taxon>
        <taxon>Rhodothermota</taxon>
        <taxon>Rhodothermia</taxon>
        <taxon>Rhodothermales</taxon>
        <taxon>Salinibacteraceae</taxon>
        <taxon>Salinibacter</taxon>
    </lineage>
</organism>
<feature type="transmembrane region" description="Helical" evidence="1">
    <location>
        <begin position="49"/>
        <end position="65"/>
    </location>
</feature>
<dbReference type="Proteomes" id="UP001155027">
    <property type="component" value="Unassembled WGS sequence"/>
</dbReference>
<dbReference type="AlphaFoldDB" id="A0A9X2TB88"/>
<comment type="caution">
    <text evidence="2">The sequence shown here is derived from an EMBL/GenBank/DDBJ whole genome shotgun (WGS) entry which is preliminary data.</text>
</comment>